<protein>
    <recommendedName>
        <fullName evidence="3">HTH luxR-type domain-containing protein</fullName>
    </recommendedName>
</protein>
<evidence type="ECO:0000256" key="2">
    <source>
        <dbReference type="SAM" id="Phobius"/>
    </source>
</evidence>
<name>A0A172XSI5_9FLAO</name>
<dbReference type="EMBL" id="CP015199">
    <property type="protein sequence ID" value="ANF49802.1"/>
    <property type="molecule type" value="Genomic_DNA"/>
</dbReference>
<dbReference type="InterPro" id="IPR019734">
    <property type="entry name" value="TPR_rpt"/>
</dbReference>
<dbReference type="InterPro" id="IPR011990">
    <property type="entry name" value="TPR-like_helical_dom_sf"/>
</dbReference>
<dbReference type="Gene3D" id="1.10.10.10">
    <property type="entry name" value="Winged helix-like DNA-binding domain superfamily/Winged helix DNA-binding domain"/>
    <property type="match status" value="1"/>
</dbReference>
<organism evidence="4 5">
    <name type="scientific">Chryseobacterium glaciei</name>
    <dbReference type="NCBI Taxonomy" id="1685010"/>
    <lineage>
        <taxon>Bacteria</taxon>
        <taxon>Pseudomonadati</taxon>
        <taxon>Bacteroidota</taxon>
        <taxon>Flavobacteriia</taxon>
        <taxon>Flavobacteriales</taxon>
        <taxon>Weeksellaceae</taxon>
        <taxon>Chryseobacterium group</taxon>
        <taxon>Chryseobacterium</taxon>
    </lineage>
</organism>
<dbReference type="SMART" id="SM00421">
    <property type="entry name" value="HTH_LUXR"/>
    <property type="match status" value="1"/>
</dbReference>
<evidence type="ECO:0000259" key="3">
    <source>
        <dbReference type="SMART" id="SM00421"/>
    </source>
</evidence>
<reference evidence="4 5" key="1">
    <citation type="submission" date="2016-04" db="EMBL/GenBank/DDBJ databases">
        <title>Complete Genome Sequence of Chryseobacterium sp. IHBB 10212.</title>
        <authorList>
            <person name="Pal M."/>
            <person name="Swarnkar M.K."/>
            <person name="Kaushal K."/>
            <person name="Chhibber S."/>
            <person name="Singh A.K."/>
            <person name="Gulati A."/>
        </authorList>
    </citation>
    <scope>NUCLEOTIDE SEQUENCE [LARGE SCALE GENOMIC DNA]</scope>
    <source>
        <strain evidence="4 5">IHBB 10212</strain>
    </source>
</reference>
<dbReference type="PROSITE" id="PS50005">
    <property type="entry name" value="TPR"/>
    <property type="match status" value="1"/>
</dbReference>
<keyword evidence="2" id="KW-0812">Transmembrane</keyword>
<dbReference type="GO" id="GO:0006355">
    <property type="term" value="P:regulation of DNA-templated transcription"/>
    <property type="evidence" value="ECO:0007669"/>
    <property type="project" value="InterPro"/>
</dbReference>
<dbReference type="Proteomes" id="UP000077824">
    <property type="component" value="Chromosome"/>
</dbReference>
<dbReference type="GO" id="GO:0003677">
    <property type="term" value="F:DNA binding"/>
    <property type="evidence" value="ECO:0007669"/>
    <property type="project" value="InterPro"/>
</dbReference>
<dbReference type="InterPro" id="IPR036388">
    <property type="entry name" value="WH-like_DNA-bd_sf"/>
</dbReference>
<dbReference type="InterPro" id="IPR016032">
    <property type="entry name" value="Sig_transdc_resp-reg_C-effctor"/>
</dbReference>
<dbReference type="OrthoDB" id="1017207at2"/>
<dbReference type="Gene3D" id="1.25.40.10">
    <property type="entry name" value="Tetratricopeptide repeat domain"/>
    <property type="match status" value="2"/>
</dbReference>
<keyword evidence="2" id="KW-0472">Membrane</keyword>
<keyword evidence="5" id="KW-1185">Reference proteome</keyword>
<dbReference type="RefSeq" id="WP_066751643.1">
    <property type="nucleotide sequence ID" value="NZ_CP015199.1"/>
</dbReference>
<dbReference type="SUPFAM" id="SSF48452">
    <property type="entry name" value="TPR-like"/>
    <property type="match status" value="2"/>
</dbReference>
<keyword evidence="2" id="KW-1133">Transmembrane helix</keyword>
<evidence type="ECO:0000313" key="5">
    <source>
        <dbReference type="Proteomes" id="UP000077824"/>
    </source>
</evidence>
<accession>A0A172XSI5</accession>
<dbReference type="SUPFAM" id="SSF46894">
    <property type="entry name" value="C-terminal effector domain of the bipartite response regulators"/>
    <property type="match status" value="1"/>
</dbReference>
<evidence type="ECO:0000313" key="4">
    <source>
        <dbReference type="EMBL" id="ANF49802.1"/>
    </source>
</evidence>
<dbReference type="InterPro" id="IPR000792">
    <property type="entry name" value="Tscrpt_reg_LuxR_C"/>
</dbReference>
<dbReference type="AlphaFoldDB" id="A0A172XSI5"/>
<dbReference type="STRING" id="1685010.A0O34_04265"/>
<feature type="repeat" description="TPR" evidence="1">
    <location>
        <begin position="225"/>
        <end position="258"/>
    </location>
</feature>
<keyword evidence="1" id="KW-0802">TPR repeat</keyword>
<dbReference type="KEGG" id="chh:A0O34_04265"/>
<gene>
    <name evidence="4" type="ORF">A0O34_04265</name>
</gene>
<sequence>MFPLQLKKLIYILFILIFSLHKSQAYTLDELDRITEEYRKSGKMKDIIDINKKALAQFQKENNKEGIVLASINISNYLVINTEHKESLLYLEKIEKDIEEIENPELKSRFYGGYGRNYCYLGMHELSNEYFNKAIKYGEQILDKDKRKRRLYLCYSWKNLNFKELKIPDSIKLMERKCLALSPTPFLYASIAERFLDEKKHLDSAEYYLQKGYTLNKKFSLYEKGLFFYNYGRLYTEKKEYKKALEYYLQAKPIFEKTKSLSERRITYDKIYRIYKTLNDIKSSDEYYKKYAFLTDSISRRERKAINIPIKNIAEEKDEQKKDEKFQLYIVIIFAVLASILTFYFIRKKNLKNQRQKDKIIDETQQETIKLKKRANPIIFNEMKELAKNADPFFLTRFKEVYPEFYENLISQYPTLTSNELKFCALLRLNLSNKEISHYENLSIRTVETRRYRLRKKLNFSSDTDFNKWIMEL</sequence>
<feature type="transmembrane region" description="Helical" evidence="2">
    <location>
        <begin position="326"/>
        <end position="346"/>
    </location>
</feature>
<evidence type="ECO:0000256" key="1">
    <source>
        <dbReference type="PROSITE-ProRule" id="PRU00339"/>
    </source>
</evidence>
<proteinExistence type="predicted"/>
<feature type="domain" description="HTH luxR-type" evidence="3">
    <location>
        <begin position="413"/>
        <end position="470"/>
    </location>
</feature>